<proteinExistence type="predicted"/>
<dbReference type="AlphaFoldDB" id="A0A0F9K4X4"/>
<gene>
    <name evidence="1" type="ORF">LCGC14_1374060</name>
</gene>
<organism evidence="1">
    <name type="scientific">marine sediment metagenome</name>
    <dbReference type="NCBI Taxonomy" id="412755"/>
    <lineage>
        <taxon>unclassified sequences</taxon>
        <taxon>metagenomes</taxon>
        <taxon>ecological metagenomes</taxon>
    </lineage>
</organism>
<dbReference type="EMBL" id="LAZR01008707">
    <property type="protein sequence ID" value="KKM77038.1"/>
    <property type="molecule type" value="Genomic_DNA"/>
</dbReference>
<reference evidence="1" key="1">
    <citation type="journal article" date="2015" name="Nature">
        <title>Complex archaea that bridge the gap between prokaryotes and eukaryotes.</title>
        <authorList>
            <person name="Spang A."/>
            <person name="Saw J.H."/>
            <person name="Jorgensen S.L."/>
            <person name="Zaremba-Niedzwiedzka K."/>
            <person name="Martijn J."/>
            <person name="Lind A.E."/>
            <person name="van Eijk R."/>
            <person name="Schleper C."/>
            <person name="Guy L."/>
            <person name="Ettema T.J."/>
        </authorList>
    </citation>
    <scope>NUCLEOTIDE SEQUENCE</scope>
</reference>
<comment type="caution">
    <text evidence="1">The sequence shown here is derived from an EMBL/GenBank/DDBJ whole genome shotgun (WGS) entry which is preliminary data.</text>
</comment>
<protein>
    <submittedName>
        <fullName evidence="1">Uncharacterized protein</fullName>
    </submittedName>
</protein>
<evidence type="ECO:0000313" key="1">
    <source>
        <dbReference type="EMBL" id="KKM77038.1"/>
    </source>
</evidence>
<sequence length="101" mass="12009">MSYTTKFIHDLRVGQTIYLIDTKRVKCSKCGNTSHWKYCPKATKITGLGWWIDNKKHIDIWYYCQQGKDKCMPISDTIFTTREEAEEECSLRQHKEDKIQD</sequence>
<name>A0A0F9K4X4_9ZZZZ</name>
<accession>A0A0F9K4X4</accession>